<sequence length="1903" mass="206562">MSLNGLDTPAVQEAYQQAVTEAGGWFLLRYTSRDSVELLGRGRGGVHEARVCIAKYDEQSPLYGLIVYRRRKFLIKYIPEGTSRLLQARTAVHFQDILERYSPYETLLEITSADSLNDTSLASSFPLHTASPSASSNRLHEISEDAEDASLTPRRPANHSFSSTGSIFGTQRYKMEKRVDQVMGPDRPPLRKNPSIQVTDSTSTSSSPYSSPQKTSISQILVHEDSGQRSVSSFASMTDYTTSEDSNRAAEAASQHIEQPAARKPSALQESAEVPHGSLELGREETPTGSKSDAAERQSSLLSDRSVERPTTQQAPNTSEKPKVEDEPYDFSKFEPKRKVKLGPRPVEFGKETKRPTVAGLAAVPAAYRPAQKKQESSRPKSQEPLIENERRNSEFPKPPPIPNVPEYIPRPVSRGSIKSLPSQKSTNMTPEKARLMKALELRKKQMRKSNPQQYTINSPTDEATPAMPKVPEPSDREMAKSSGKGVEAADSNHSQHPAISNKADSGIEIEHEKQQERRDDLAQGKGLQEESTELPANHSTLHQLEASSPPQLDSIPSRSETSSPRPKTNAEAGAEPTISMHMLDDAPQPSFPWIDEGSSSGKDPDADQPSRNGEPVISATSTTSSSQPKSSAVSQPATYRPSGADRAEERLANSGEARFSSESYRQESGDLAKRRRGIVEPLDIDPQLNQDSNPDEELSKDLQDPISASHSSIAEDIERRQSTQSAVSEDSNPSIRSFNAPRSASNLTGQSKSPRASQNHAPATQPSHKNEFVDSLKRNTSTSQPKGSHQPSALGGAERGSTASMSPEVGPTNTWRDRKTAVRSPPRSRPGSFRRQSARDSPVGQTPSHTPTWNVQHDPSLNRDSISVSARIVRPPPRSDMGSTSIDGQLHHSQLTVNHKRASVSTQNRRLSPLQTSNLPKSESAPSSMAHPPAPENRHFQLARPSVIGRWQGNQGTSSPLTPSADDFPPPPTQRNSHASSMNVGDDSAAPKEGSRTSRFFKRMSNFGTGHKRRTSGQNVVSAMSALDVSSNQRSSTAAATDRSDTPPAVVVGDLNVQFPDSLLWKRRIVEIDDGGHIVFAISQAMDVQRAAVKRFHLSEFKQPYAPDLERQELPHSVMLELSDGTALQTACEDAMTARQVLHTANVSVASLSAFDQAYGQQANPTKGSWLSRVSHRASHIPNRSPASNLSASGSRENLPLRAPGSAGFFAGGAAGALGSGLGSGGSAEQLPVLQKTSSYPTSPTSPASPTETEFAGATPIDASFGDRADLPEPPVTARLHSDRGGAQRSRSGTATQADHDRKKNKKKVTMDRYAHQAGDDDYDSDGEADDEFERTVFHTSPTMTSHYDDQESHPSESEEEHESIDGDEDTPTTQGWGTDRERRSPTGLMTSWTEEQVADYIASLSPALKQYSQAFANEGIVGDALVALTHDELRELGVASVGHRLTILKAVYEHKVRSGIKIEEGDYVPLSAEGDKADMYANQDDIARIIESIKLRDQRIIAAEQELRALKSDLDRIYDENRKLREETLPIMRLVKDQRTPLPDPAGGTIPSPRDVDPPKQENLAPAPKETKGSSLSRKFSTKKLFLGGAPKNPSPTHPPQSHTPQPREVRDDPGGPHLEASAAAMAASSHLTASMTNQQSPTGQQLSPTSPAYSSHAPSSGGSYHQPGSAAARSFPREATRHAYNIHTADDNPTGYSSNSQWSQATTNLGEREPPGSARIPTDRGPSRRQAPTPSPREDETPQTAPLPRDRERDRDRGGNNNNNNTGIDRDNPQVEIFKSFRVSIEDPCKVVLPVALKRYNITDDWRQYSLYIVHGDQERCLGLQEKPLMLFKQLDKEGRKPMFMLRRHASPQEGWSGTASQYYGGSGGGGGSGSGGGGGGGGGGGSGGGGGQPEKVRRV</sequence>
<dbReference type="SMART" id="SM00314">
    <property type="entry name" value="RA"/>
    <property type="match status" value="1"/>
</dbReference>
<dbReference type="SUPFAM" id="SSF54236">
    <property type="entry name" value="Ubiquitin-like"/>
    <property type="match status" value="1"/>
</dbReference>
<feature type="domain" description="Ras-associating" evidence="4">
    <location>
        <begin position="1781"/>
        <end position="1854"/>
    </location>
</feature>
<feature type="compositionally biased region" description="Polar residues" evidence="2">
    <location>
        <begin position="1857"/>
        <end position="1867"/>
    </location>
</feature>
<dbReference type="InterPro" id="IPR013761">
    <property type="entry name" value="SAM/pointed_sf"/>
</dbReference>
<dbReference type="PANTHER" id="PTHR12844">
    <property type="entry name" value="CONNECTOR ENCHANCER OF KINASE SUPPRESSOR OF RAS"/>
    <property type="match status" value="1"/>
</dbReference>
<dbReference type="CDD" id="cd01786">
    <property type="entry name" value="RA_STE50"/>
    <property type="match status" value="1"/>
</dbReference>
<feature type="compositionally biased region" description="Polar residues" evidence="2">
    <location>
        <begin position="1028"/>
        <end position="1040"/>
    </location>
</feature>
<dbReference type="InterPro" id="IPR001660">
    <property type="entry name" value="SAM"/>
</dbReference>
<feature type="region of interest" description="Disordered" evidence="2">
    <location>
        <begin position="951"/>
        <end position="1000"/>
    </location>
</feature>
<keyword evidence="1" id="KW-0175">Coiled coil</keyword>
<dbReference type="SUPFAM" id="SSF47769">
    <property type="entry name" value="SAM/Pointed domain"/>
    <property type="match status" value="1"/>
</dbReference>
<reference evidence="5 6" key="1">
    <citation type="journal article" date="2018" name="BMC Genomics">
        <title>Genomic evidence for intraspecific hybridization in a clonal and extremely halotolerant yeast.</title>
        <authorList>
            <person name="Gostincar C."/>
            <person name="Stajich J.E."/>
            <person name="Zupancic J."/>
            <person name="Zalar P."/>
            <person name="Gunde-Cimerman N."/>
        </authorList>
    </citation>
    <scope>NUCLEOTIDE SEQUENCE [LARGE SCALE GENOMIC DNA]</scope>
    <source>
        <strain evidence="5 6">EXF-171</strain>
    </source>
</reference>
<feature type="compositionally biased region" description="Polar residues" evidence="2">
    <location>
        <begin position="779"/>
        <end position="792"/>
    </location>
</feature>
<feature type="compositionally biased region" description="Polar residues" evidence="2">
    <location>
        <begin position="844"/>
        <end position="869"/>
    </location>
</feature>
<feature type="region of interest" description="Disordered" evidence="2">
    <location>
        <begin position="1853"/>
        <end position="1903"/>
    </location>
</feature>
<dbReference type="Proteomes" id="UP000281468">
    <property type="component" value="Unassembled WGS sequence"/>
</dbReference>
<dbReference type="Pfam" id="PF07647">
    <property type="entry name" value="SAM_2"/>
    <property type="match status" value="1"/>
</dbReference>
<evidence type="ECO:0000259" key="3">
    <source>
        <dbReference type="PROSITE" id="PS50105"/>
    </source>
</evidence>
<protein>
    <submittedName>
        <fullName evidence="5">Uncharacterized protein</fullName>
    </submittedName>
</protein>
<dbReference type="PROSITE" id="PS50200">
    <property type="entry name" value="RA"/>
    <property type="match status" value="1"/>
</dbReference>
<name>A0A3M7GUT7_HORWE</name>
<feature type="compositionally biased region" description="Basic and acidic residues" evidence="2">
    <location>
        <begin position="373"/>
        <end position="395"/>
    </location>
</feature>
<organism evidence="5 6">
    <name type="scientific">Hortaea werneckii</name>
    <name type="common">Black yeast</name>
    <name type="synonym">Cladosporium werneckii</name>
    <dbReference type="NCBI Taxonomy" id="91943"/>
    <lineage>
        <taxon>Eukaryota</taxon>
        <taxon>Fungi</taxon>
        <taxon>Dikarya</taxon>
        <taxon>Ascomycota</taxon>
        <taxon>Pezizomycotina</taxon>
        <taxon>Dothideomycetes</taxon>
        <taxon>Dothideomycetidae</taxon>
        <taxon>Mycosphaerellales</taxon>
        <taxon>Teratosphaeriaceae</taxon>
        <taxon>Hortaea</taxon>
    </lineage>
</organism>
<feature type="domain" description="SAM" evidence="3">
    <location>
        <begin position="1394"/>
        <end position="1459"/>
    </location>
</feature>
<dbReference type="PROSITE" id="PS50105">
    <property type="entry name" value="SAM_DOMAIN"/>
    <property type="match status" value="1"/>
</dbReference>
<dbReference type="EMBL" id="QWIQ01000137">
    <property type="protein sequence ID" value="RMZ04505.1"/>
    <property type="molecule type" value="Genomic_DNA"/>
</dbReference>
<dbReference type="PANTHER" id="PTHR12844:SF42">
    <property type="entry name" value="CONNECTOR ENHANCER OF KSR PROTEIN CNK"/>
    <property type="match status" value="1"/>
</dbReference>
<dbReference type="InterPro" id="IPR051566">
    <property type="entry name" value="CNKSR"/>
</dbReference>
<feature type="compositionally biased region" description="Polar residues" evidence="2">
    <location>
        <begin position="723"/>
        <end position="768"/>
    </location>
</feature>
<feature type="compositionally biased region" description="Basic and acidic residues" evidence="2">
    <location>
        <begin position="1348"/>
        <end position="1358"/>
    </location>
</feature>
<dbReference type="InterPro" id="IPR029006">
    <property type="entry name" value="ADF-H/Gelsolin-like_dom_sf"/>
</dbReference>
<feature type="region of interest" description="Disordered" evidence="2">
    <location>
        <begin position="1028"/>
        <end position="1047"/>
    </location>
</feature>
<feature type="compositionally biased region" description="Basic and acidic residues" evidence="2">
    <location>
        <begin position="509"/>
        <end position="523"/>
    </location>
</feature>
<feature type="region of interest" description="Disordered" evidence="2">
    <location>
        <begin position="238"/>
        <end position="938"/>
    </location>
</feature>
<dbReference type="Gene3D" id="3.40.20.10">
    <property type="entry name" value="Severin"/>
    <property type="match status" value="1"/>
</dbReference>
<feature type="compositionally biased region" description="Low complexity" evidence="2">
    <location>
        <begin position="616"/>
        <end position="638"/>
    </location>
</feature>
<feature type="compositionally biased region" description="Polar residues" evidence="2">
    <location>
        <begin position="538"/>
        <end position="567"/>
    </location>
</feature>
<feature type="compositionally biased region" description="Polar residues" evidence="2">
    <location>
        <begin position="953"/>
        <end position="963"/>
    </location>
</feature>
<feature type="compositionally biased region" description="Basic and acidic residues" evidence="2">
    <location>
        <begin position="1751"/>
        <end position="1761"/>
    </location>
</feature>
<feature type="compositionally biased region" description="Polar residues" evidence="2">
    <location>
        <begin position="882"/>
        <end position="922"/>
    </location>
</feature>
<feature type="compositionally biased region" description="Basic and acidic residues" evidence="2">
    <location>
        <begin position="1608"/>
        <end position="1617"/>
    </location>
</feature>
<feature type="compositionally biased region" description="Polar residues" evidence="2">
    <location>
        <begin position="449"/>
        <end position="462"/>
    </location>
</feature>
<feature type="coiled-coil region" evidence="1">
    <location>
        <begin position="1502"/>
        <end position="1529"/>
    </location>
</feature>
<gene>
    <name evidence="5" type="ORF">D0862_05286</name>
</gene>
<dbReference type="Gene3D" id="1.10.150.50">
    <property type="entry name" value="Transcription Factor, Ets-1"/>
    <property type="match status" value="1"/>
</dbReference>
<feature type="compositionally biased region" description="Basic and acidic residues" evidence="2">
    <location>
        <begin position="1310"/>
        <end position="1320"/>
    </location>
</feature>
<dbReference type="InterPro" id="IPR029071">
    <property type="entry name" value="Ubiquitin-like_domsf"/>
</dbReference>
<feature type="compositionally biased region" description="Acidic residues" evidence="2">
    <location>
        <begin position="1321"/>
        <end position="1334"/>
    </location>
</feature>
<feature type="compositionally biased region" description="Low complexity" evidence="2">
    <location>
        <begin position="824"/>
        <end position="836"/>
    </location>
</feature>
<feature type="compositionally biased region" description="Polar residues" evidence="2">
    <location>
        <begin position="287"/>
        <end position="319"/>
    </location>
</feature>
<dbReference type="SMART" id="SM00454">
    <property type="entry name" value="SAM"/>
    <property type="match status" value="1"/>
</dbReference>
<feature type="compositionally biased region" description="Polar residues" evidence="2">
    <location>
        <begin position="1640"/>
        <end position="1666"/>
    </location>
</feature>
<comment type="caution">
    <text evidence="5">The sequence shown here is derived from an EMBL/GenBank/DDBJ whole genome shotgun (WGS) entry which is preliminary data.</text>
</comment>
<dbReference type="GO" id="GO:0007165">
    <property type="term" value="P:signal transduction"/>
    <property type="evidence" value="ECO:0007669"/>
    <property type="project" value="InterPro"/>
</dbReference>
<feature type="compositionally biased region" description="Polar residues" evidence="2">
    <location>
        <begin position="1186"/>
        <end position="1197"/>
    </location>
</feature>
<feature type="compositionally biased region" description="Polar residues" evidence="2">
    <location>
        <begin position="1697"/>
        <end position="1712"/>
    </location>
</feature>
<feature type="region of interest" description="Disordered" evidence="2">
    <location>
        <begin position="1236"/>
        <end position="1392"/>
    </location>
</feature>
<dbReference type="InterPro" id="IPR000159">
    <property type="entry name" value="RA_dom"/>
</dbReference>
<evidence type="ECO:0000313" key="5">
    <source>
        <dbReference type="EMBL" id="RMZ04505.1"/>
    </source>
</evidence>
<feature type="region of interest" description="Disordered" evidence="2">
    <location>
        <begin position="1537"/>
        <end position="1774"/>
    </location>
</feature>
<feature type="compositionally biased region" description="Gly residues" evidence="2">
    <location>
        <begin position="1868"/>
        <end position="1896"/>
    </location>
</feature>
<feature type="compositionally biased region" description="Polar residues" evidence="2">
    <location>
        <begin position="975"/>
        <end position="984"/>
    </location>
</feature>
<dbReference type="OrthoDB" id="74412at2759"/>
<dbReference type="Pfam" id="PF00788">
    <property type="entry name" value="RA"/>
    <property type="match status" value="1"/>
</dbReference>
<evidence type="ECO:0000313" key="6">
    <source>
        <dbReference type="Proteomes" id="UP000281468"/>
    </source>
</evidence>
<dbReference type="SUPFAM" id="SSF55753">
    <property type="entry name" value="Actin depolymerizing proteins"/>
    <property type="match status" value="1"/>
</dbReference>
<feature type="region of interest" description="Disordered" evidence="2">
    <location>
        <begin position="146"/>
        <end position="217"/>
    </location>
</feature>
<feature type="compositionally biased region" description="Low complexity" evidence="2">
    <location>
        <begin position="1620"/>
        <end position="1639"/>
    </location>
</feature>
<feature type="compositionally biased region" description="Polar residues" evidence="2">
    <location>
        <begin position="159"/>
        <end position="169"/>
    </location>
</feature>
<feature type="compositionally biased region" description="Acidic residues" evidence="2">
    <location>
        <begin position="1359"/>
        <end position="1372"/>
    </location>
</feature>
<accession>A0A3M7GUT7</accession>
<feature type="compositionally biased region" description="Low complexity" evidence="2">
    <location>
        <begin position="1238"/>
        <end position="1254"/>
    </location>
</feature>
<dbReference type="VEuPathDB" id="FungiDB:BTJ68_12072"/>
<proteinExistence type="predicted"/>
<dbReference type="Gene3D" id="3.10.20.90">
    <property type="entry name" value="Phosphatidylinositol 3-kinase Catalytic Subunit, Chain A, domain 1"/>
    <property type="match status" value="1"/>
</dbReference>
<feature type="compositionally biased region" description="Low complexity" evidence="2">
    <location>
        <begin position="195"/>
        <end position="217"/>
    </location>
</feature>
<evidence type="ECO:0000256" key="1">
    <source>
        <dbReference type="SAM" id="Coils"/>
    </source>
</evidence>
<feature type="region of interest" description="Disordered" evidence="2">
    <location>
        <begin position="1167"/>
        <end position="1200"/>
    </location>
</feature>
<feature type="compositionally biased region" description="Polar residues" evidence="2">
    <location>
        <begin position="420"/>
        <end position="430"/>
    </location>
</feature>
<feature type="compositionally biased region" description="Low complexity" evidence="2">
    <location>
        <begin position="923"/>
        <end position="932"/>
    </location>
</feature>
<feature type="compositionally biased region" description="Basic and acidic residues" evidence="2">
    <location>
        <begin position="320"/>
        <end position="337"/>
    </location>
</feature>
<evidence type="ECO:0000256" key="2">
    <source>
        <dbReference type="SAM" id="MobiDB-lite"/>
    </source>
</evidence>
<feature type="compositionally biased region" description="Basic and acidic residues" evidence="2">
    <location>
        <begin position="432"/>
        <end position="444"/>
    </location>
</feature>
<evidence type="ECO:0000259" key="4">
    <source>
        <dbReference type="PROSITE" id="PS50200"/>
    </source>
</evidence>
<feature type="compositionally biased region" description="Basic and acidic residues" evidence="2">
    <location>
        <begin position="769"/>
        <end position="778"/>
    </location>
</feature>